<proteinExistence type="predicted"/>
<gene>
    <name evidence="2" type="ORF">CR201_G0026044</name>
</gene>
<comment type="caution">
    <text evidence="2">The sequence shown here is derived from an EMBL/GenBank/DDBJ whole genome shotgun (WGS) entry which is preliminary data.</text>
</comment>
<feature type="signal peptide" evidence="1">
    <location>
        <begin position="1"/>
        <end position="16"/>
    </location>
</feature>
<dbReference type="EMBL" id="NDHI03003449">
    <property type="protein sequence ID" value="PNJ47298.1"/>
    <property type="molecule type" value="Genomic_DNA"/>
</dbReference>
<evidence type="ECO:0000313" key="2">
    <source>
        <dbReference type="EMBL" id="PNJ47298.1"/>
    </source>
</evidence>
<feature type="chain" id="PRO_5014438602" evidence="1">
    <location>
        <begin position="17"/>
        <end position="71"/>
    </location>
</feature>
<sequence>MARCFSLVLLLTSIWTTRLLVQGSLRAEGSSSLALCSCSAIEMKPSNHFSVQLVCILLQLWLGWRWIPGHL</sequence>
<name>A0A2J8UPU1_PONAB</name>
<organism evidence="2">
    <name type="scientific">Pongo abelii</name>
    <name type="common">Sumatran orangutan</name>
    <name type="synonym">Pongo pygmaeus abelii</name>
    <dbReference type="NCBI Taxonomy" id="9601"/>
    <lineage>
        <taxon>Eukaryota</taxon>
        <taxon>Metazoa</taxon>
        <taxon>Chordata</taxon>
        <taxon>Craniata</taxon>
        <taxon>Vertebrata</taxon>
        <taxon>Euteleostomi</taxon>
        <taxon>Mammalia</taxon>
        <taxon>Eutheria</taxon>
        <taxon>Euarchontoglires</taxon>
        <taxon>Primates</taxon>
        <taxon>Haplorrhini</taxon>
        <taxon>Catarrhini</taxon>
        <taxon>Hominidae</taxon>
        <taxon>Pongo</taxon>
    </lineage>
</organism>
<keyword evidence="1" id="KW-0732">Signal</keyword>
<protein>
    <submittedName>
        <fullName evidence="2">LYVE1 isoform 2</fullName>
    </submittedName>
</protein>
<reference evidence="2" key="1">
    <citation type="submission" date="2017-12" db="EMBL/GenBank/DDBJ databases">
        <title>High-resolution comparative analysis of great ape genomes.</title>
        <authorList>
            <person name="Pollen A."/>
            <person name="Hastie A."/>
            <person name="Hormozdiari F."/>
            <person name="Dougherty M."/>
            <person name="Liu R."/>
            <person name="Chaisson M."/>
            <person name="Hoppe E."/>
            <person name="Hill C."/>
            <person name="Pang A."/>
            <person name="Hillier L."/>
            <person name="Baker C."/>
            <person name="Armstrong J."/>
            <person name="Shendure J."/>
            <person name="Paten B."/>
            <person name="Wilson R."/>
            <person name="Chao H."/>
            <person name="Schneider V."/>
            <person name="Ventura M."/>
            <person name="Kronenberg Z."/>
            <person name="Murali S."/>
            <person name="Gordon D."/>
            <person name="Cantsilieris S."/>
            <person name="Munson K."/>
            <person name="Nelson B."/>
            <person name="Raja A."/>
            <person name="Underwood J."/>
            <person name="Diekhans M."/>
            <person name="Fiddes I."/>
            <person name="Haussler D."/>
            <person name="Eichler E."/>
        </authorList>
    </citation>
    <scope>NUCLEOTIDE SEQUENCE [LARGE SCALE GENOMIC DNA]</scope>
    <source>
        <strain evidence="2">Susie</strain>
    </source>
</reference>
<evidence type="ECO:0000256" key="1">
    <source>
        <dbReference type="SAM" id="SignalP"/>
    </source>
</evidence>
<accession>A0A2J8UPU1</accession>
<dbReference type="AlphaFoldDB" id="A0A2J8UPU1"/>